<organism evidence="1 2">
    <name type="scientific">Pistacia integerrima</name>
    <dbReference type="NCBI Taxonomy" id="434235"/>
    <lineage>
        <taxon>Eukaryota</taxon>
        <taxon>Viridiplantae</taxon>
        <taxon>Streptophyta</taxon>
        <taxon>Embryophyta</taxon>
        <taxon>Tracheophyta</taxon>
        <taxon>Spermatophyta</taxon>
        <taxon>Magnoliopsida</taxon>
        <taxon>eudicotyledons</taxon>
        <taxon>Gunneridae</taxon>
        <taxon>Pentapetalae</taxon>
        <taxon>rosids</taxon>
        <taxon>malvids</taxon>
        <taxon>Sapindales</taxon>
        <taxon>Anacardiaceae</taxon>
        <taxon>Pistacia</taxon>
    </lineage>
</organism>
<keyword evidence="2" id="KW-1185">Reference proteome</keyword>
<name>A0ACC0ZKL5_9ROSI</name>
<reference evidence="2" key="1">
    <citation type="journal article" date="2023" name="G3 (Bethesda)">
        <title>Genome assembly and association tests identify interacting loci associated with vigor, precocity, and sex in interspecific pistachio rootstocks.</title>
        <authorList>
            <person name="Palmer W."/>
            <person name="Jacygrad E."/>
            <person name="Sagayaradj S."/>
            <person name="Cavanaugh K."/>
            <person name="Han R."/>
            <person name="Bertier L."/>
            <person name="Beede B."/>
            <person name="Kafkas S."/>
            <person name="Golino D."/>
            <person name="Preece J."/>
            <person name="Michelmore R."/>
        </authorList>
    </citation>
    <scope>NUCLEOTIDE SEQUENCE [LARGE SCALE GENOMIC DNA]</scope>
</reference>
<gene>
    <name evidence="1" type="ORF">Pint_01258</name>
</gene>
<sequence>MAFSGLAFACKPHFSLRPSLFNCIRKVSFSSVAAIEILDDAESLINHNSNPLHGKGK</sequence>
<protein>
    <submittedName>
        <fullName evidence="1">Uncharacterized protein</fullName>
    </submittedName>
</protein>
<dbReference type="Proteomes" id="UP001163603">
    <property type="component" value="Chromosome 1"/>
</dbReference>
<evidence type="ECO:0000313" key="1">
    <source>
        <dbReference type="EMBL" id="KAJ0053670.1"/>
    </source>
</evidence>
<dbReference type="EMBL" id="CM047736">
    <property type="protein sequence ID" value="KAJ0053670.1"/>
    <property type="molecule type" value="Genomic_DNA"/>
</dbReference>
<comment type="caution">
    <text evidence="1">The sequence shown here is derived from an EMBL/GenBank/DDBJ whole genome shotgun (WGS) entry which is preliminary data.</text>
</comment>
<accession>A0ACC0ZKL5</accession>
<proteinExistence type="predicted"/>
<evidence type="ECO:0000313" key="2">
    <source>
        <dbReference type="Proteomes" id="UP001163603"/>
    </source>
</evidence>